<comment type="caution">
    <text evidence="2">The sequence shown here is derived from an EMBL/GenBank/DDBJ whole genome shotgun (WGS) entry which is preliminary data.</text>
</comment>
<evidence type="ECO:0000313" key="3">
    <source>
        <dbReference type="Proteomes" id="UP001597453"/>
    </source>
</evidence>
<gene>
    <name evidence="2" type="ORF">ACFSUQ_00510</name>
</gene>
<organism evidence="2 3">
    <name type="scientific">Gulosibacter bifidus</name>
    <dbReference type="NCBI Taxonomy" id="272239"/>
    <lineage>
        <taxon>Bacteria</taxon>
        <taxon>Bacillati</taxon>
        <taxon>Actinomycetota</taxon>
        <taxon>Actinomycetes</taxon>
        <taxon>Micrococcales</taxon>
        <taxon>Microbacteriaceae</taxon>
        <taxon>Gulosibacter</taxon>
    </lineage>
</organism>
<dbReference type="EMBL" id="JBHUNF010000001">
    <property type="protein sequence ID" value="MFD2673792.1"/>
    <property type="molecule type" value="Genomic_DNA"/>
</dbReference>
<feature type="transmembrane region" description="Helical" evidence="1">
    <location>
        <begin position="70"/>
        <end position="91"/>
    </location>
</feature>
<keyword evidence="1" id="KW-1133">Transmembrane helix</keyword>
<proteinExistence type="predicted"/>
<reference evidence="3" key="1">
    <citation type="journal article" date="2019" name="Int. J. Syst. Evol. Microbiol.">
        <title>The Global Catalogue of Microorganisms (GCM) 10K type strain sequencing project: providing services to taxonomists for standard genome sequencing and annotation.</title>
        <authorList>
            <consortium name="The Broad Institute Genomics Platform"/>
            <consortium name="The Broad Institute Genome Sequencing Center for Infectious Disease"/>
            <person name="Wu L."/>
            <person name="Ma J."/>
        </authorList>
    </citation>
    <scope>NUCLEOTIDE SEQUENCE [LARGE SCALE GENOMIC DNA]</scope>
    <source>
        <strain evidence="3">TISTR 1511</strain>
    </source>
</reference>
<sequence>MPKKSVTKPDANGSNEVRVFAAAIRPTARVVAPKLALFIGAAWLVAWPIVTFMTAWGAAEHARLGLAGWAFSWALVAALAVLGTVAAYAAVTRLAQGAVAYSERRVVRLGYGDAFLSMAGGFACTFLPITFMSEVMIAATLVVIIGFFFAAAALLPMYIANWQRAVAEGRSVSDQ</sequence>
<evidence type="ECO:0000313" key="2">
    <source>
        <dbReference type="EMBL" id="MFD2673792.1"/>
    </source>
</evidence>
<accession>A0ABW5RFR4</accession>
<keyword evidence="3" id="KW-1185">Reference proteome</keyword>
<feature type="transmembrane region" description="Helical" evidence="1">
    <location>
        <begin position="137"/>
        <end position="160"/>
    </location>
</feature>
<keyword evidence="1" id="KW-0472">Membrane</keyword>
<protein>
    <submittedName>
        <fullName evidence="2">Uncharacterized protein</fullName>
    </submittedName>
</protein>
<evidence type="ECO:0000256" key="1">
    <source>
        <dbReference type="SAM" id="Phobius"/>
    </source>
</evidence>
<feature type="transmembrane region" description="Helical" evidence="1">
    <location>
        <begin position="111"/>
        <end position="131"/>
    </location>
</feature>
<keyword evidence="1" id="KW-0812">Transmembrane</keyword>
<name>A0ABW5RFR4_9MICO</name>
<feature type="transmembrane region" description="Helical" evidence="1">
    <location>
        <begin position="35"/>
        <end position="58"/>
    </location>
</feature>
<dbReference type="RefSeq" id="WP_159421339.1">
    <property type="nucleotide sequence ID" value="NZ_JBHUNF010000001.1"/>
</dbReference>
<dbReference type="Proteomes" id="UP001597453">
    <property type="component" value="Unassembled WGS sequence"/>
</dbReference>